<dbReference type="EMBL" id="CP058214">
    <property type="protein sequence ID" value="QPC44702.1"/>
    <property type="molecule type" value="Genomic_DNA"/>
</dbReference>
<proteinExistence type="predicted"/>
<feature type="chain" id="PRO_5033057733" evidence="2">
    <location>
        <begin position="29"/>
        <end position="324"/>
    </location>
</feature>
<dbReference type="Pfam" id="PF13624">
    <property type="entry name" value="SurA_N_3"/>
    <property type="match status" value="1"/>
</dbReference>
<keyword evidence="1 2" id="KW-0732">Signal</keyword>
<evidence type="ECO:0000256" key="2">
    <source>
        <dbReference type="SAM" id="SignalP"/>
    </source>
</evidence>
<dbReference type="SUPFAM" id="SSF109998">
    <property type="entry name" value="Triger factor/SurA peptide-binding domain-like"/>
    <property type="match status" value="1"/>
</dbReference>
<dbReference type="KEGG" id="kmn:HW532_19545"/>
<evidence type="ECO:0000313" key="4">
    <source>
        <dbReference type="Proteomes" id="UP000593594"/>
    </source>
</evidence>
<reference evidence="3 4" key="1">
    <citation type="submission" date="2020-06" db="EMBL/GenBank/DDBJ databases">
        <title>Genome sequence of 2 isolates from Red Sea Mangroves.</title>
        <authorList>
            <person name="Sefrji F."/>
            <person name="Michoud G."/>
            <person name="Merlino G."/>
            <person name="Daffonchio D."/>
        </authorList>
    </citation>
    <scope>NUCLEOTIDE SEQUENCE [LARGE SCALE GENOMIC DNA]</scope>
    <source>
        <strain evidence="3 4">R1DC25</strain>
    </source>
</reference>
<protein>
    <submittedName>
        <fullName evidence="3">SurA N-terminal domain-containing protein</fullName>
    </submittedName>
</protein>
<dbReference type="PANTHER" id="PTHR47637">
    <property type="entry name" value="CHAPERONE SURA"/>
    <property type="match status" value="1"/>
</dbReference>
<feature type="signal peptide" evidence="2">
    <location>
        <begin position="1"/>
        <end position="28"/>
    </location>
</feature>
<dbReference type="AlphaFoldDB" id="A0A7S8C7B2"/>
<evidence type="ECO:0000313" key="3">
    <source>
        <dbReference type="EMBL" id="QPC44702.1"/>
    </source>
</evidence>
<sequence>MIPTSLKSSILLCMIVAAILAVPGIANAQSGQRVVAVVNDQPITDYDIDQRMKLNSILGFTSGGSTEQQRKATLQELIEDMLKRVEAERLQVSVSDQQVDATLARMAASSGTSVDGLKARLSKNGINIGTLKRRIEANLTWNRILNARYNINVEVDDGEIDRRLKAINEDPARQPRTAYRLQEIQLPLDANAASNDQLVYARFVEAQRIMQRFTDCSNTREAASGIFNVQIRNPVDVPPDKLPKPLKQALDKVGPGKVVGPNRAKSGVQLIAFCARRSIAPPPISRDQVENMLVNERYGMYGDRYLRDIKRNAFVDYKVPSYKP</sequence>
<dbReference type="Proteomes" id="UP000593594">
    <property type="component" value="Chromosome"/>
</dbReference>
<dbReference type="InterPro" id="IPR050280">
    <property type="entry name" value="OMP_Chaperone_SurA"/>
</dbReference>
<dbReference type="InterPro" id="IPR027304">
    <property type="entry name" value="Trigger_fact/SurA_dom_sf"/>
</dbReference>
<name>A0A7S8C7B2_9HYPH</name>
<accession>A0A7S8C7B2</accession>
<dbReference type="PANTHER" id="PTHR47637:SF1">
    <property type="entry name" value="CHAPERONE SURA"/>
    <property type="match status" value="1"/>
</dbReference>
<dbReference type="RefSeq" id="WP_213162071.1">
    <property type="nucleotide sequence ID" value="NZ_CP058214.1"/>
</dbReference>
<dbReference type="Gene3D" id="1.10.4030.10">
    <property type="entry name" value="Porin chaperone SurA, peptide-binding domain"/>
    <property type="match status" value="1"/>
</dbReference>
<organism evidence="3 4">
    <name type="scientific">Kaustia mangrovi</name>
    <dbReference type="NCBI Taxonomy" id="2593653"/>
    <lineage>
        <taxon>Bacteria</taxon>
        <taxon>Pseudomonadati</taxon>
        <taxon>Pseudomonadota</taxon>
        <taxon>Alphaproteobacteria</taxon>
        <taxon>Hyphomicrobiales</taxon>
        <taxon>Parvibaculaceae</taxon>
        <taxon>Kaustia</taxon>
    </lineage>
</organism>
<evidence type="ECO:0000256" key="1">
    <source>
        <dbReference type="ARBA" id="ARBA00022729"/>
    </source>
</evidence>
<gene>
    <name evidence="3" type="ORF">HW532_19545</name>
</gene>
<keyword evidence="4" id="KW-1185">Reference proteome</keyword>